<keyword evidence="7" id="KW-1185">Reference proteome</keyword>
<dbReference type="GO" id="GO:0003905">
    <property type="term" value="F:alkylbase DNA N-glycosylase activity"/>
    <property type="evidence" value="ECO:0007669"/>
    <property type="project" value="InterPro"/>
</dbReference>
<keyword evidence="6" id="KW-0326">Glycosidase</keyword>
<dbReference type="GO" id="GO:0003677">
    <property type="term" value="F:DNA binding"/>
    <property type="evidence" value="ECO:0007669"/>
    <property type="project" value="InterPro"/>
</dbReference>
<comment type="caution">
    <text evidence="6">The sequence shown here is derived from an EMBL/GenBank/DDBJ whole genome shotgun (WGS) entry which is preliminary data.</text>
</comment>
<evidence type="ECO:0000256" key="1">
    <source>
        <dbReference type="ARBA" id="ARBA00009232"/>
    </source>
</evidence>
<dbReference type="AlphaFoldDB" id="A0A949WUA9"/>
<dbReference type="EMBL" id="JAEEGC010000023">
    <property type="protein sequence ID" value="MBV7272392.1"/>
    <property type="molecule type" value="Genomic_DNA"/>
</dbReference>
<dbReference type="InterPro" id="IPR003180">
    <property type="entry name" value="MPG"/>
</dbReference>
<dbReference type="Proteomes" id="UP000694308">
    <property type="component" value="Unassembled WGS sequence"/>
</dbReference>
<dbReference type="NCBIfam" id="NF002001">
    <property type="entry name" value="PRK00802.1-1"/>
    <property type="match status" value="1"/>
</dbReference>
<proteinExistence type="inferred from homology"/>
<dbReference type="EC" id="3.2.2.-" evidence="5"/>
<evidence type="ECO:0000256" key="4">
    <source>
        <dbReference type="ARBA" id="ARBA00023204"/>
    </source>
</evidence>
<protein>
    <recommendedName>
        <fullName evidence="5">Putative 3-methyladenine DNA glycosylase</fullName>
        <ecNumber evidence="5">3.2.2.-</ecNumber>
    </recommendedName>
</protein>
<sequence length="207" mass="23673">MVVNNLNKLNREFYSRDTETVAKELLGKILVHEIDGNRIAGKIVETEAYLGVIDKAAHSYGGRKTPRVEIMYGKAGLSYVFIIYGMYYCFNVVTQKEGIPEAVLIRALEPVNELDIIANERFKKNYKDLTKTQIKNLTNGPGKLCNALKIDKRLNGEDLCNDNLYIEDNNENFNIVTSNRIGIDYSEEAKDFPLRFYIENNKYVSVK</sequence>
<evidence type="ECO:0000313" key="6">
    <source>
        <dbReference type="EMBL" id="MBV7272392.1"/>
    </source>
</evidence>
<dbReference type="PANTHER" id="PTHR10429:SF0">
    <property type="entry name" value="DNA-3-METHYLADENINE GLYCOSYLASE"/>
    <property type="match status" value="1"/>
</dbReference>
<comment type="similarity">
    <text evidence="1 5">Belongs to the DNA glycosylase MPG family.</text>
</comment>
<name>A0A949WUA9_9CLOT</name>
<dbReference type="Pfam" id="PF02245">
    <property type="entry name" value="Pur_DNA_glyco"/>
    <property type="match status" value="1"/>
</dbReference>
<dbReference type="CDD" id="cd00540">
    <property type="entry name" value="AAG"/>
    <property type="match status" value="1"/>
</dbReference>
<evidence type="ECO:0000256" key="3">
    <source>
        <dbReference type="ARBA" id="ARBA00022801"/>
    </source>
</evidence>
<reference evidence="6" key="1">
    <citation type="submission" date="2020-12" db="EMBL/GenBank/DDBJ databases">
        <title>Clostridium thailandense sp. nov., a novel acetogenic bacterium isolated from peat land soil in Thailand.</title>
        <authorList>
            <person name="Chaikitkaew S."/>
            <person name="Birkeland N.K."/>
        </authorList>
    </citation>
    <scope>NUCLEOTIDE SEQUENCE</scope>
    <source>
        <strain evidence="6">PL3</strain>
    </source>
</reference>
<keyword evidence="4 5" id="KW-0234">DNA repair</keyword>
<dbReference type="FunFam" id="3.10.300.10:FF:000001">
    <property type="entry name" value="Putative 3-methyladenine DNA glycosylase"/>
    <property type="match status" value="1"/>
</dbReference>
<dbReference type="PANTHER" id="PTHR10429">
    <property type="entry name" value="DNA-3-METHYLADENINE GLYCOSYLASE"/>
    <property type="match status" value="1"/>
</dbReference>
<keyword evidence="2 5" id="KW-0227">DNA damage</keyword>
<evidence type="ECO:0000313" key="7">
    <source>
        <dbReference type="Proteomes" id="UP000694308"/>
    </source>
</evidence>
<evidence type="ECO:0000256" key="2">
    <source>
        <dbReference type="ARBA" id="ARBA00022763"/>
    </source>
</evidence>
<dbReference type="GO" id="GO:0006284">
    <property type="term" value="P:base-excision repair"/>
    <property type="evidence" value="ECO:0007669"/>
    <property type="project" value="InterPro"/>
</dbReference>
<dbReference type="HAMAP" id="MF_00527">
    <property type="entry name" value="3MGH"/>
    <property type="match status" value="1"/>
</dbReference>
<dbReference type="NCBIfam" id="TIGR00567">
    <property type="entry name" value="3mg"/>
    <property type="match status" value="1"/>
</dbReference>
<gene>
    <name evidence="6" type="ORF">I6U48_05615</name>
</gene>
<evidence type="ECO:0000256" key="5">
    <source>
        <dbReference type="HAMAP-Rule" id="MF_00527"/>
    </source>
</evidence>
<accession>A0A949WUA9</accession>
<organism evidence="6 7">
    <name type="scientific">Clostridium thailandense</name>
    <dbReference type="NCBI Taxonomy" id="2794346"/>
    <lineage>
        <taxon>Bacteria</taxon>
        <taxon>Bacillati</taxon>
        <taxon>Bacillota</taxon>
        <taxon>Clostridia</taxon>
        <taxon>Eubacteriales</taxon>
        <taxon>Clostridiaceae</taxon>
        <taxon>Clostridium</taxon>
    </lineage>
</organism>
<keyword evidence="3 5" id="KW-0378">Hydrolase</keyword>